<feature type="signal peptide" evidence="1">
    <location>
        <begin position="1"/>
        <end position="20"/>
    </location>
</feature>
<protein>
    <recommendedName>
        <fullName evidence="4">Plethodontid modulating factor</fullName>
    </recommendedName>
</protein>
<organism evidence="2 3">
    <name type="scientific">Roridomyces roridus</name>
    <dbReference type="NCBI Taxonomy" id="1738132"/>
    <lineage>
        <taxon>Eukaryota</taxon>
        <taxon>Fungi</taxon>
        <taxon>Dikarya</taxon>
        <taxon>Basidiomycota</taxon>
        <taxon>Agaricomycotina</taxon>
        <taxon>Agaricomycetes</taxon>
        <taxon>Agaricomycetidae</taxon>
        <taxon>Agaricales</taxon>
        <taxon>Marasmiineae</taxon>
        <taxon>Mycenaceae</taxon>
        <taxon>Roridomyces</taxon>
    </lineage>
</organism>
<gene>
    <name evidence="2" type="ORF">FB45DRAFT_784986</name>
</gene>
<dbReference type="AlphaFoldDB" id="A0AAD7CCR1"/>
<reference evidence="2" key="1">
    <citation type="submission" date="2023-03" db="EMBL/GenBank/DDBJ databases">
        <title>Massive genome expansion in bonnet fungi (Mycena s.s.) driven by repeated elements and novel gene families across ecological guilds.</title>
        <authorList>
            <consortium name="Lawrence Berkeley National Laboratory"/>
            <person name="Harder C.B."/>
            <person name="Miyauchi S."/>
            <person name="Viragh M."/>
            <person name="Kuo A."/>
            <person name="Thoen E."/>
            <person name="Andreopoulos B."/>
            <person name="Lu D."/>
            <person name="Skrede I."/>
            <person name="Drula E."/>
            <person name="Henrissat B."/>
            <person name="Morin E."/>
            <person name="Kohler A."/>
            <person name="Barry K."/>
            <person name="LaButti K."/>
            <person name="Morin E."/>
            <person name="Salamov A."/>
            <person name="Lipzen A."/>
            <person name="Mereny Z."/>
            <person name="Hegedus B."/>
            <person name="Baldrian P."/>
            <person name="Stursova M."/>
            <person name="Weitz H."/>
            <person name="Taylor A."/>
            <person name="Grigoriev I.V."/>
            <person name="Nagy L.G."/>
            <person name="Martin F."/>
            <person name="Kauserud H."/>
        </authorList>
    </citation>
    <scope>NUCLEOTIDE SEQUENCE</scope>
    <source>
        <strain evidence="2">9284</strain>
    </source>
</reference>
<evidence type="ECO:0000313" key="3">
    <source>
        <dbReference type="Proteomes" id="UP001221142"/>
    </source>
</evidence>
<evidence type="ECO:0000313" key="2">
    <source>
        <dbReference type="EMBL" id="KAJ7644984.1"/>
    </source>
</evidence>
<sequence length="82" mass="8515">MQFLNIVILSVAALITSTAGCKCLGGGVVHPEFTEPCCAELNGDFNPTNGDCAASSISEHLSNFRSCCESKAPGLTSDCDFP</sequence>
<dbReference type="EMBL" id="JARKIF010000003">
    <property type="protein sequence ID" value="KAJ7644984.1"/>
    <property type="molecule type" value="Genomic_DNA"/>
</dbReference>
<evidence type="ECO:0000256" key="1">
    <source>
        <dbReference type="SAM" id="SignalP"/>
    </source>
</evidence>
<comment type="caution">
    <text evidence="2">The sequence shown here is derived from an EMBL/GenBank/DDBJ whole genome shotgun (WGS) entry which is preliminary data.</text>
</comment>
<keyword evidence="3" id="KW-1185">Reference proteome</keyword>
<feature type="chain" id="PRO_5042122965" description="Plethodontid modulating factor" evidence="1">
    <location>
        <begin position="21"/>
        <end position="82"/>
    </location>
</feature>
<name>A0AAD7CCR1_9AGAR</name>
<evidence type="ECO:0008006" key="4">
    <source>
        <dbReference type="Google" id="ProtNLM"/>
    </source>
</evidence>
<proteinExistence type="predicted"/>
<dbReference type="Proteomes" id="UP001221142">
    <property type="component" value="Unassembled WGS sequence"/>
</dbReference>
<keyword evidence="1" id="KW-0732">Signal</keyword>
<accession>A0AAD7CCR1</accession>